<dbReference type="Proteomes" id="UP000324222">
    <property type="component" value="Unassembled WGS sequence"/>
</dbReference>
<comment type="caution">
    <text evidence="1">The sequence shown here is derived from an EMBL/GenBank/DDBJ whole genome shotgun (WGS) entry which is preliminary data.</text>
</comment>
<sequence>MRGKKTNSIVRHHGLTPSTTSTIFKSADSIKKAENLREVLAPLEAAGAPIEAVDVNSEADNGVGWEVVVGVSITRLDSLPRPLVALRGLTG</sequence>
<protein>
    <submittedName>
        <fullName evidence="1">Uncharacterized protein</fullName>
    </submittedName>
</protein>
<evidence type="ECO:0000313" key="2">
    <source>
        <dbReference type="Proteomes" id="UP000324222"/>
    </source>
</evidence>
<organism evidence="1 2">
    <name type="scientific">Portunus trituberculatus</name>
    <name type="common">Swimming crab</name>
    <name type="synonym">Neptunus trituberculatus</name>
    <dbReference type="NCBI Taxonomy" id="210409"/>
    <lineage>
        <taxon>Eukaryota</taxon>
        <taxon>Metazoa</taxon>
        <taxon>Ecdysozoa</taxon>
        <taxon>Arthropoda</taxon>
        <taxon>Crustacea</taxon>
        <taxon>Multicrustacea</taxon>
        <taxon>Malacostraca</taxon>
        <taxon>Eumalacostraca</taxon>
        <taxon>Eucarida</taxon>
        <taxon>Decapoda</taxon>
        <taxon>Pleocyemata</taxon>
        <taxon>Brachyura</taxon>
        <taxon>Eubrachyura</taxon>
        <taxon>Portunoidea</taxon>
        <taxon>Portunidae</taxon>
        <taxon>Portuninae</taxon>
        <taxon>Portunus</taxon>
    </lineage>
</organism>
<reference evidence="1 2" key="1">
    <citation type="submission" date="2019-05" db="EMBL/GenBank/DDBJ databases">
        <title>Another draft genome of Portunus trituberculatus and its Hox gene families provides insights of decapod evolution.</title>
        <authorList>
            <person name="Jeong J.-H."/>
            <person name="Song I."/>
            <person name="Kim S."/>
            <person name="Choi T."/>
            <person name="Kim D."/>
            <person name="Ryu S."/>
            <person name="Kim W."/>
        </authorList>
    </citation>
    <scope>NUCLEOTIDE SEQUENCE [LARGE SCALE GENOMIC DNA]</scope>
    <source>
        <tissue evidence="1">Muscle</tissue>
    </source>
</reference>
<gene>
    <name evidence="1" type="ORF">E2C01_035430</name>
</gene>
<name>A0A5B7F9R0_PORTR</name>
<evidence type="ECO:0000313" key="1">
    <source>
        <dbReference type="EMBL" id="MPC41823.1"/>
    </source>
</evidence>
<dbReference type="AlphaFoldDB" id="A0A5B7F9R0"/>
<accession>A0A5B7F9R0</accession>
<proteinExistence type="predicted"/>
<dbReference type="EMBL" id="VSRR010005198">
    <property type="protein sequence ID" value="MPC41823.1"/>
    <property type="molecule type" value="Genomic_DNA"/>
</dbReference>
<keyword evidence="2" id="KW-1185">Reference proteome</keyword>